<sequence length="483" mass="53905">MPSPPSVTTRKADSKLTSLAWYVFKLSFGLFSLATTWATVAWKNGIFQPKDTEEEKQELENAQQKYWSLDREPIPSFRHAFFTTSTGVNIHYVVNASAEAPPPRNVAIFVHGFPDSYLLWRHVLQTPALQQSHTLVAVDLPGYGGSDGLPEYSPFEVLEAMTEFIIGVRERFLQEDRRCVVVSHDWGALICARLASEASELADHWIITSGIIPHATAYNASSQWTLARQMLRTWTSHPFNTSLLKNALRALKPVISQFSRSFYIFCFHLPAPLDSFFTSFGNYWFLRVMHSLGLGPHEKGDNLLTRLDPRTAAESMCMSTGPALPQLIDQPVSGPTGRYGESVRRRIKDRGMSEKIRIYREGLFIGRWEKSLETTAALFELRSGNDKTSGSTPKGAFKAPATLVLGERDPAFDLRLALDNVRDYLVKGSQVLVVKEAGHWMPTEPTARVVLGQLVLWALSEEAGVGKATPFAGMINVSVVEDL</sequence>
<evidence type="ECO:0000313" key="6">
    <source>
        <dbReference type="Proteomes" id="UP000651452"/>
    </source>
</evidence>
<name>A0A8H7IX02_9PLEO</name>
<evidence type="ECO:0000256" key="3">
    <source>
        <dbReference type="SAM" id="Phobius"/>
    </source>
</evidence>
<organism evidence="5 6">
    <name type="scientific">Ascochyta lentis</name>
    <dbReference type="NCBI Taxonomy" id="205686"/>
    <lineage>
        <taxon>Eukaryota</taxon>
        <taxon>Fungi</taxon>
        <taxon>Dikarya</taxon>
        <taxon>Ascomycota</taxon>
        <taxon>Pezizomycotina</taxon>
        <taxon>Dothideomycetes</taxon>
        <taxon>Pleosporomycetidae</taxon>
        <taxon>Pleosporales</taxon>
        <taxon>Pleosporineae</taxon>
        <taxon>Didymellaceae</taxon>
        <taxon>Ascochyta</taxon>
    </lineage>
</organism>
<dbReference type="InterPro" id="IPR029058">
    <property type="entry name" value="AB_hydrolase_fold"/>
</dbReference>
<evidence type="ECO:0000256" key="2">
    <source>
        <dbReference type="ARBA" id="ARBA00038334"/>
    </source>
</evidence>
<dbReference type="AlphaFoldDB" id="A0A8H7IX02"/>
<dbReference type="PRINTS" id="PR00412">
    <property type="entry name" value="EPOXHYDRLASE"/>
</dbReference>
<evidence type="ECO:0000256" key="1">
    <source>
        <dbReference type="ARBA" id="ARBA00022801"/>
    </source>
</evidence>
<reference evidence="5" key="1">
    <citation type="submission" date="2018-12" db="EMBL/GenBank/DDBJ databases">
        <authorList>
            <person name="Syme R.A."/>
            <person name="Farfan-Caceres L."/>
            <person name="Lichtenzveig J."/>
        </authorList>
    </citation>
    <scope>NUCLEOTIDE SEQUENCE</scope>
    <source>
        <strain evidence="5">Al4</strain>
    </source>
</reference>
<dbReference type="InterPro" id="IPR000073">
    <property type="entry name" value="AB_hydrolase_1"/>
</dbReference>
<keyword evidence="3" id="KW-0812">Transmembrane</keyword>
<evidence type="ECO:0000313" key="5">
    <source>
        <dbReference type="EMBL" id="KAF9690933.1"/>
    </source>
</evidence>
<comment type="similarity">
    <text evidence="2">Belongs to the AB hydrolase superfamily. Epoxide hydrolase family.</text>
</comment>
<keyword evidence="6" id="KW-1185">Reference proteome</keyword>
<keyword evidence="1" id="KW-0378">Hydrolase</keyword>
<evidence type="ECO:0000259" key="4">
    <source>
        <dbReference type="Pfam" id="PF00561"/>
    </source>
</evidence>
<dbReference type="Gene3D" id="3.40.50.1820">
    <property type="entry name" value="alpha/beta hydrolase"/>
    <property type="match status" value="1"/>
</dbReference>
<protein>
    <recommendedName>
        <fullName evidence="4">AB hydrolase-1 domain-containing protein</fullName>
    </recommendedName>
</protein>
<dbReference type="OrthoDB" id="6431331at2759"/>
<accession>A0A8H7IX02</accession>
<dbReference type="PANTHER" id="PTHR43329">
    <property type="entry name" value="EPOXIDE HYDROLASE"/>
    <property type="match status" value="1"/>
</dbReference>
<dbReference type="Proteomes" id="UP000651452">
    <property type="component" value="Unassembled WGS sequence"/>
</dbReference>
<gene>
    <name evidence="5" type="ORF">EKO04_010959</name>
</gene>
<dbReference type="InterPro" id="IPR000639">
    <property type="entry name" value="Epox_hydrolase-like"/>
</dbReference>
<keyword evidence="3" id="KW-0472">Membrane</keyword>
<dbReference type="EMBL" id="RZGK01000022">
    <property type="protein sequence ID" value="KAF9690933.1"/>
    <property type="molecule type" value="Genomic_DNA"/>
</dbReference>
<comment type="caution">
    <text evidence="5">The sequence shown here is derived from an EMBL/GenBank/DDBJ whole genome shotgun (WGS) entry which is preliminary data.</text>
</comment>
<feature type="transmembrane region" description="Helical" evidence="3">
    <location>
        <begin position="20"/>
        <end position="42"/>
    </location>
</feature>
<proteinExistence type="inferred from homology"/>
<dbReference type="Pfam" id="PF00561">
    <property type="entry name" value="Abhydrolase_1"/>
    <property type="match status" value="1"/>
</dbReference>
<feature type="domain" description="AB hydrolase-1" evidence="4">
    <location>
        <begin position="108"/>
        <end position="218"/>
    </location>
</feature>
<dbReference type="GO" id="GO:0016787">
    <property type="term" value="F:hydrolase activity"/>
    <property type="evidence" value="ECO:0007669"/>
    <property type="project" value="UniProtKB-KW"/>
</dbReference>
<keyword evidence="3" id="KW-1133">Transmembrane helix</keyword>
<dbReference type="SUPFAM" id="SSF53474">
    <property type="entry name" value="alpha/beta-Hydrolases"/>
    <property type="match status" value="1"/>
</dbReference>
<reference evidence="5" key="2">
    <citation type="submission" date="2020-09" db="EMBL/GenBank/DDBJ databases">
        <title>Reference genome assembly for Australian Ascochyta lentis isolate Al4.</title>
        <authorList>
            <person name="Lee R.C."/>
            <person name="Farfan-Caceres L.M."/>
            <person name="Debler J.W."/>
            <person name="Williams A.H."/>
            <person name="Henares B.M."/>
        </authorList>
    </citation>
    <scope>NUCLEOTIDE SEQUENCE</scope>
    <source>
        <strain evidence="5">Al4</strain>
    </source>
</reference>